<feature type="transmembrane region" description="Helical" evidence="5">
    <location>
        <begin position="100"/>
        <end position="120"/>
    </location>
</feature>
<keyword evidence="2 6" id="KW-0328">Glycosyltransferase</keyword>
<comment type="subcellular location">
    <subcellularLocation>
        <location evidence="1">Membrane</location>
        <topology evidence="1">Multi-pass membrane protein</topology>
    </subcellularLocation>
</comment>
<gene>
    <name evidence="6" type="ORF">MNEG_12880</name>
</gene>
<proteinExistence type="predicted"/>
<protein>
    <submittedName>
        <fullName evidence="6">Cellulose synthase (UDP-forming)</fullName>
        <ecNumber evidence="6">2.4.1.12</ecNumber>
    </submittedName>
</protein>
<dbReference type="GO" id="GO:0016020">
    <property type="term" value="C:membrane"/>
    <property type="evidence" value="ECO:0007669"/>
    <property type="project" value="UniProtKB-SubCell"/>
</dbReference>
<keyword evidence="7" id="KW-1185">Reference proteome</keyword>
<dbReference type="GO" id="GO:0016760">
    <property type="term" value="F:cellulose synthase (UDP-forming) activity"/>
    <property type="evidence" value="ECO:0007669"/>
    <property type="project" value="UniProtKB-EC"/>
</dbReference>
<reference evidence="6 7" key="1">
    <citation type="journal article" date="2013" name="BMC Genomics">
        <title>Reconstruction of the lipid metabolism for the microalga Monoraphidium neglectum from its genome sequence reveals characteristics suitable for biofuel production.</title>
        <authorList>
            <person name="Bogen C."/>
            <person name="Al-Dilaimi A."/>
            <person name="Albersmeier A."/>
            <person name="Wichmann J."/>
            <person name="Grundmann M."/>
            <person name="Rupp O."/>
            <person name="Lauersen K.J."/>
            <person name="Blifernez-Klassen O."/>
            <person name="Kalinowski J."/>
            <person name="Goesmann A."/>
            <person name="Mussgnug J.H."/>
            <person name="Kruse O."/>
        </authorList>
    </citation>
    <scope>NUCLEOTIDE SEQUENCE [LARGE SCALE GENOMIC DNA]</scope>
    <source>
        <strain evidence="6 7">SAG 48.87</strain>
    </source>
</reference>
<dbReference type="OrthoDB" id="72851at2759"/>
<dbReference type="RefSeq" id="XP_013894101.1">
    <property type="nucleotide sequence ID" value="XM_014038647.1"/>
</dbReference>
<dbReference type="PANTHER" id="PTHR43867">
    <property type="entry name" value="CELLULOSE SYNTHASE CATALYTIC SUBUNIT A [UDP-FORMING]"/>
    <property type="match status" value="1"/>
</dbReference>
<evidence type="ECO:0000313" key="6">
    <source>
        <dbReference type="EMBL" id="KIY95081.1"/>
    </source>
</evidence>
<dbReference type="Proteomes" id="UP000054498">
    <property type="component" value="Unassembled WGS sequence"/>
</dbReference>
<dbReference type="AlphaFoldDB" id="A0A0D2M0S1"/>
<evidence type="ECO:0000256" key="5">
    <source>
        <dbReference type="SAM" id="Phobius"/>
    </source>
</evidence>
<feature type="transmembrane region" description="Helical" evidence="5">
    <location>
        <begin position="67"/>
        <end position="88"/>
    </location>
</feature>
<evidence type="ECO:0000256" key="2">
    <source>
        <dbReference type="ARBA" id="ARBA00022676"/>
    </source>
</evidence>
<evidence type="ECO:0000256" key="4">
    <source>
        <dbReference type="ARBA" id="ARBA00022989"/>
    </source>
</evidence>
<keyword evidence="4 5" id="KW-1133">Transmembrane helix</keyword>
<evidence type="ECO:0000256" key="1">
    <source>
        <dbReference type="ARBA" id="ARBA00004141"/>
    </source>
</evidence>
<dbReference type="PANTHER" id="PTHR43867:SF2">
    <property type="entry name" value="CELLULOSE SYNTHASE CATALYTIC SUBUNIT A [UDP-FORMING]"/>
    <property type="match status" value="1"/>
</dbReference>
<keyword evidence="3 6" id="KW-0808">Transferase</keyword>
<evidence type="ECO:0000256" key="3">
    <source>
        <dbReference type="ARBA" id="ARBA00022679"/>
    </source>
</evidence>
<organism evidence="6 7">
    <name type="scientific">Monoraphidium neglectum</name>
    <dbReference type="NCBI Taxonomy" id="145388"/>
    <lineage>
        <taxon>Eukaryota</taxon>
        <taxon>Viridiplantae</taxon>
        <taxon>Chlorophyta</taxon>
        <taxon>core chlorophytes</taxon>
        <taxon>Chlorophyceae</taxon>
        <taxon>CS clade</taxon>
        <taxon>Sphaeropleales</taxon>
        <taxon>Selenastraceae</taxon>
        <taxon>Monoraphidium</taxon>
    </lineage>
</organism>
<dbReference type="EMBL" id="KK103709">
    <property type="protein sequence ID" value="KIY95081.1"/>
    <property type="molecule type" value="Genomic_DNA"/>
</dbReference>
<name>A0A0D2M0S1_9CHLO</name>
<keyword evidence="5" id="KW-0812">Transmembrane</keyword>
<sequence>MHLMAAGFSTMYLNERLVFGLAPPDIAGVFSQRLRWAMGALQILLRRNPLAAPGLTLAQSLLFFESCAYHFLAASTVLTSLAPVPFLFLGASPLQCDSLWEFTIAFGTFYALNRLMLFMAHRGTEGAMLEMWRGSQTWIWMSPNHLKAVFKVVLAESGLPWWLGGSSKAI</sequence>
<dbReference type="EC" id="2.4.1.12" evidence="6"/>
<dbReference type="InterPro" id="IPR050321">
    <property type="entry name" value="Glycosyltr_2/OpgH_subfam"/>
</dbReference>
<evidence type="ECO:0000313" key="7">
    <source>
        <dbReference type="Proteomes" id="UP000054498"/>
    </source>
</evidence>
<keyword evidence="5" id="KW-0472">Membrane</keyword>
<dbReference type="KEGG" id="mng:MNEG_12880"/>
<dbReference type="STRING" id="145388.A0A0D2M0S1"/>
<dbReference type="GeneID" id="25730287"/>
<accession>A0A0D2M0S1</accession>